<dbReference type="InterPro" id="IPR021109">
    <property type="entry name" value="Peptidase_aspartic_dom_sf"/>
</dbReference>
<evidence type="ECO:0000313" key="1">
    <source>
        <dbReference type="EMBL" id="KAK9939267.1"/>
    </source>
</evidence>
<sequence>MEQWNYSWDDSRNFEHPWYFQNQCIEPPHPLLPYFEMTAAYLQKSLTDDDERWRETQERSAKIDYLIEKIEANRLLEQNQELTNLQPCKLHDPDSLLMHNDNYVHSYGVEREENVPLNDVDNIVMHHDFKLKEDGNREEELVLPGNGLGDCDVVLLRSNKGVDKEAGGEENVPSGEQVLDIQCENALKKKIKAADKKKRKKKKGVMAEVFDIFTKADVNLPLLDLISRVPTYAEFVRNLCVHKRKLPTNGEVVLKEEASAIIQRRASPDIHDPTSFVVGCTIGEKFFDGTLMDMGTSINIMPLATFRKLAIGSLQPTSMSVQLADKTFRMPLGIVEDVLIRVDKFILPADFVILDMDEDPKVESGLPIILGRPFLAIAGAKINVQKGTVKLKVLGEKVKLQVLQPSFPQNIIKEVLSTDLVKGNQAKSERIFGPLNPPKPLDQDHSSVVAANQELQELSYLDDDDDDMFEDFVNSYGKDDIDFATSTSESDLDSFGVPLPVHKNEAPSTYVLPDLDLDPYSSDPQTSSFRQIHQVDESTTTSQRLEAVQPNSTIHERDRGILPTPYIPPHRRMFMPTPYVYPHEHRLSSSFESFKMRSPPCNEVQLEAIQCLRDILGIGQNRVMTHEWYPPPYTSCMSMVAPYMSCYGGRLPYFAPP</sequence>
<dbReference type="CDD" id="cd00303">
    <property type="entry name" value="retropepsin_like"/>
    <property type="match status" value="1"/>
</dbReference>
<dbReference type="Proteomes" id="UP001457282">
    <property type="component" value="Unassembled WGS sequence"/>
</dbReference>
<name>A0AAW1XR59_RUBAR</name>
<keyword evidence="2" id="KW-1185">Reference proteome</keyword>
<organism evidence="1 2">
    <name type="scientific">Rubus argutus</name>
    <name type="common">Southern blackberry</name>
    <dbReference type="NCBI Taxonomy" id="59490"/>
    <lineage>
        <taxon>Eukaryota</taxon>
        <taxon>Viridiplantae</taxon>
        <taxon>Streptophyta</taxon>
        <taxon>Embryophyta</taxon>
        <taxon>Tracheophyta</taxon>
        <taxon>Spermatophyta</taxon>
        <taxon>Magnoliopsida</taxon>
        <taxon>eudicotyledons</taxon>
        <taxon>Gunneridae</taxon>
        <taxon>Pentapetalae</taxon>
        <taxon>rosids</taxon>
        <taxon>fabids</taxon>
        <taxon>Rosales</taxon>
        <taxon>Rosaceae</taxon>
        <taxon>Rosoideae</taxon>
        <taxon>Rosoideae incertae sedis</taxon>
        <taxon>Rubus</taxon>
    </lineage>
</organism>
<dbReference type="PANTHER" id="PTHR33067">
    <property type="entry name" value="RNA-DIRECTED DNA POLYMERASE-RELATED"/>
    <property type="match status" value="1"/>
</dbReference>
<dbReference type="EMBL" id="JBEDUW010000003">
    <property type="protein sequence ID" value="KAK9939267.1"/>
    <property type="molecule type" value="Genomic_DNA"/>
</dbReference>
<proteinExistence type="predicted"/>
<evidence type="ECO:0000313" key="2">
    <source>
        <dbReference type="Proteomes" id="UP001457282"/>
    </source>
</evidence>
<protein>
    <recommendedName>
        <fullName evidence="3">Aspartic peptidase DDI1-type domain-containing protein</fullName>
    </recommendedName>
</protein>
<gene>
    <name evidence="1" type="ORF">M0R45_015969</name>
</gene>
<accession>A0AAW1XR59</accession>
<dbReference type="PANTHER" id="PTHR33067:SF9">
    <property type="entry name" value="RNA-DIRECTED DNA POLYMERASE"/>
    <property type="match status" value="1"/>
</dbReference>
<dbReference type="Gene3D" id="2.40.70.10">
    <property type="entry name" value="Acid Proteases"/>
    <property type="match status" value="1"/>
</dbReference>
<reference evidence="1 2" key="1">
    <citation type="journal article" date="2023" name="G3 (Bethesda)">
        <title>A chromosome-length genome assembly and annotation of blackberry (Rubus argutus, cv. 'Hillquist').</title>
        <authorList>
            <person name="Bruna T."/>
            <person name="Aryal R."/>
            <person name="Dudchenko O."/>
            <person name="Sargent D.J."/>
            <person name="Mead D."/>
            <person name="Buti M."/>
            <person name="Cavallini A."/>
            <person name="Hytonen T."/>
            <person name="Andres J."/>
            <person name="Pham M."/>
            <person name="Weisz D."/>
            <person name="Mascagni F."/>
            <person name="Usai G."/>
            <person name="Natali L."/>
            <person name="Bassil N."/>
            <person name="Fernandez G.E."/>
            <person name="Lomsadze A."/>
            <person name="Armour M."/>
            <person name="Olukolu B."/>
            <person name="Poorten T."/>
            <person name="Britton C."/>
            <person name="Davik J."/>
            <person name="Ashrafi H."/>
            <person name="Aiden E.L."/>
            <person name="Borodovsky M."/>
            <person name="Worthington M."/>
        </authorList>
    </citation>
    <scope>NUCLEOTIDE SEQUENCE [LARGE SCALE GENOMIC DNA]</scope>
    <source>
        <strain evidence="1">PI 553951</strain>
    </source>
</reference>
<comment type="caution">
    <text evidence="1">The sequence shown here is derived from an EMBL/GenBank/DDBJ whole genome shotgun (WGS) entry which is preliminary data.</text>
</comment>
<evidence type="ECO:0008006" key="3">
    <source>
        <dbReference type="Google" id="ProtNLM"/>
    </source>
</evidence>
<dbReference type="AlphaFoldDB" id="A0AAW1XR59"/>